<reference evidence="2 3" key="1">
    <citation type="journal article" date="2013" name="Antonie Van Leeuwenhoek">
        <title>Actinoplanes hulinensis sp. nov., a novel actinomycete isolated from soybean root (Glycine max (L.) Merr).</title>
        <authorList>
            <person name="Shen Y."/>
            <person name="Liu C."/>
            <person name="Wang X."/>
            <person name="Zhao J."/>
            <person name="Jia F."/>
            <person name="Zhang Y."/>
            <person name="Wang L."/>
            <person name="Yang D."/>
            <person name="Xiang W."/>
        </authorList>
    </citation>
    <scope>NUCLEOTIDE SEQUENCE [LARGE SCALE GENOMIC DNA]</scope>
    <source>
        <strain evidence="2 3">NEAU-M9</strain>
    </source>
</reference>
<proteinExistence type="predicted"/>
<protein>
    <recommendedName>
        <fullName evidence="4">NACHT domain-containing protein</fullName>
    </recommendedName>
</protein>
<organism evidence="2 3">
    <name type="scientific">Actinoplanes hulinensis</name>
    <dbReference type="NCBI Taxonomy" id="1144547"/>
    <lineage>
        <taxon>Bacteria</taxon>
        <taxon>Bacillati</taxon>
        <taxon>Actinomycetota</taxon>
        <taxon>Actinomycetes</taxon>
        <taxon>Micromonosporales</taxon>
        <taxon>Micromonosporaceae</taxon>
        <taxon>Actinoplanes</taxon>
    </lineage>
</organism>
<dbReference type="Gene3D" id="3.40.50.300">
    <property type="entry name" value="P-loop containing nucleotide triphosphate hydrolases"/>
    <property type="match status" value="1"/>
</dbReference>
<keyword evidence="1" id="KW-0472">Membrane</keyword>
<keyword evidence="1" id="KW-1133">Transmembrane helix</keyword>
<comment type="caution">
    <text evidence="2">The sequence shown here is derived from an EMBL/GenBank/DDBJ whole genome shotgun (WGS) entry which is preliminary data.</text>
</comment>
<dbReference type="SUPFAM" id="SSF53300">
    <property type="entry name" value="vWA-like"/>
    <property type="match status" value="1"/>
</dbReference>
<dbReference type="PROSITE" id="PS51257">
    <property type="entry name" value="PROKAR_LIPOPROTEIN"/>
    <property type="match status" value="1"/>
</dbReference>
<dbReference type="Gene3D" id="3.40.50.410">
    <property type="entry name" value="von Willebrand factor, type A domain"/>
    <property type="match status" value="1"/>
</dbReference>
<evidence type="ECO:0000256" key="1">
    <source>
        <dbReference type="SAM" id="Phobius"/>
    </source>
</evidence>
<feature type="transmembrane region" description="Helical" evidence="1">
    <location>
        <begin position="418"/>
        <end position="438"/>
    </location>
</feature>
<feature type="transmembrane region" description="Helical" evidence="1">
    <location>
        <begin position="386"/>
        <end position="412"/>
    </location>
</feature>
<feature type="transmembrane region" description="Helical" evidence="1">
    <location>
        <begin position="621"/>
        <end position="643"/>
    </location>
</feature>
<evidence type="ECO:0008006" key="4">
    <source>
        <dbReference type="Google" id="ProtNLM"/>
    </source>
</evidence>
<feature type="transmembrane region" description="Helical" evidence="1">
    <location>
        <begin position="450"/>
        <end position="477"/>
    </location>
</feature>
<sequence>MPPTEPRRRLAQVAGGVAVAACLAVLLARHEGALSTADQLASVGSLIVALVLGVLGLRRGAPTTPDPADDAADRLADRVRRQWRHEIGVRRLEQPRALRLTWTPATPAVAGVPAPRAGSLDRDAPAAYRLVELVRETRPGQLVVLGAPGSGKSSLMTLFTVAAVDLAEPGDPIPVLLALPAWDTREPLDDWIARRVAGDYPGTPPDLVAEGRVLPILDGLDELPDPALAFDELNRIAASLPGLVLTCRDAEYERAVTARGPLGRAAVVRIAPVPPDDAIAFLTDSDVHGSTRWLPVAERLRDDPGGALAVTLTNPLMISLARAVYRAPATDPSELLRMAGDTVDTHLLGEFLRTAYPAERDRRRLALLAAGPQLRWWMLASLVRPAVLTGVVAIPPTGLGAAVGAGFAALTGYRFGPAIGYATITGLALGVLAGLRAARTVRGGEPSGGLAVLAAALRDGLAAGTVFAVGGSVALAVTGASPTELLGSLGLLGVVGGTMFGIVSNGLAAGRRIVPYRFGRRAVTLPRRIAHGCVTASAFSLPAAAVIAILDAVERWEPGHGWLPLVPRVLARTLTTGLGGALAIGVPIGVGRWLSVPDVTDPDQAVAATFRSSLRSERETLLMTTLGAGFAVGAVTAAVVALFGGSPAIAAVLAGLPVTVLAAFGSGAPWVAYTAARSWLAARGRLPWRLTRFLEDAHRRQVLRQDGPAYRFRHERLRSYLSGDPPPASAMSPPSPVRRSTTTVTALAAVALLLVTGATVVPGAARTLAAKVADAACRVSVQVAVAESAAATVAEAAQRFNRSENAVCDRILVRDAGPDPLAGPPDGADVWIPESYAAIRSAPPGVTIRYPLLGEGGLVMAFPERARPHLDGAGWPKIAGYLSDPGRWRRDTGGRLGPLRLILPDPGRSAAGLSVLTGLAAGAAGVQELSARDSGDAANWTRVADMLANVADVEQHGPAPLCEQERDDGVTVVITEPRLVRAVNEGWCGWLPARRWHTTALVSNGIEADLPFITLASVGAGQEDLASAFYDFLRPVFANPNPDRLLPDVRDMVLVAVAAQWPLVRPPVTAVLVVDASGSMTGRMDRVRRTSRPGMAALGTGDRLGLWSFSGGRRPPDPGYRQLVATEPARDVYPLVGATIDRIAPGGDSPAGTAVAGVHRWIRETMPRTRHVNLVVVSDGAGDRPYTAAAVTDELVNRDGPPVETILIELKDEPGSGDPYTVTPPRPGYRGAMTTFTVSADDAAAEAFRQAFTWY</sequence>
<feature type="transmembrane region" description="Helical" evidence="1">
    <location>
        <begin position="744"/>
        <end position="765"/>
    </location>
</feature>
<name>A0ABS7AY24_9ACTN</name>
<dbReference type="InterPro" id="IPR027417">
    <property type="entry name" value="P-loop_NTPase"/>
</dbReference>
<feature type="transmembrane region" description="Helical" evidence="1">
    <location>
        <begin position="9"/>
        <end position="28"/>
    </location>
</feature>
<feature type="transmembrane region" description="Helical" evidence="1">
    <location>
        <begin position="529"/>
        <end position="550"/>
    </location>
</feature>
<gene>
    <name evidence="2" type="ORF">KZ829_07895</name>
</gene>
<feature type="transmembrane region" description="Helical" evidence="1">
    <location>
        <begin position="40"/>
        <end position="57"/>
    </location>
</feature>
<evidence type="ECO:0000313" key="3">
    <source>
        <dbReference type="Proteomes" id="UP001519863"/>
    </source>
</evidence>
<feature type="transmembrane region" description="Helical" evidence="1">
    <location>
        <begin position="489"/>
        <end position="508"/>
    </location>
</feature>
<dbReference type="InterPro" id="IPR036465">
    <property type="entry name" value="vWFA_dom_sf"/>
</dbReference>
<accession>A0ABS7AY24</accession>
<dbReference type="RefSeq" id="WP_220143173.1">
    <property type="nucleotide sequence ID" value="NZ_JAHXZI010000003.1"/>
</dbReference>
<feature type="transmembrane region" description="Helical" evidence="1">
    <location>
        <begin position="649"/>
        <end position="673"/>
    </location>
</feature>
<evidence type="ECO:0000313" key="2">
    <source>
        <dbReference type="EMBL" id="MBW6433663.1"/>
    </source>
</evidence>
<keyword evidence="3" id="KW-1185">Reference proteome</keyword>
<dbReference type="Proteomes" id="UP001519863">
    <property type="component" value="Unassembled WGS sequence"/>
</dbReference>
<dbReference type="EMBL" id="JAHXZI010000003">
    <property type="protein sequence ID" value="MBW6433663.1"/>
    <property type="molecule type" value="Genomic_DNA"/>
</dbReference>
<feature type="transmembrane region" description="Helical" evidence="1">
    <location>
        <begin position="570"/>
        <end position="590"/>
    </location>
</feature>
<keyword evidence="1" id="KW-0812">Transmembrane</keyword>